<dbReference type="EMBL" id="PYXZ01000001">
    <property type="protein sequence ID" value="PUA82792.1"/>
    <property type="molecule type" value="Genomic_DNA"/>
</dbReference>
<dbReference type="Proteomes" id="UP000244867">
    <property type="component" value="Unassembled WGS sequence"/>
</dbReference>
<dbReference type="SUPFAM" id="SSF52096">
    <property type="entry name" value="ClpP/crotonase"/>
    <property type="match status" value="1"/>
</dbReference>
<comment type="caution">
    <text evidence="4">The sequence shown here is derived from an EMBL/GenBank/DDBJ whole genome shotgun (WGS) entry which is preliminary data.</text>
</comment>
<dbReference type="Pfam" id="PF00378">
    <property type="entry name" value="ECH_1"/>
    <property type="match status" value="1"/>
</dbReference>
<dbReference type="InterPro" id="IPR001753">
    <property type="entry name" value="Enoyl-CoA_hydra/iso"/>
</dbReference>
<keyword evidence="5" id="KW-1185">Reference proteome</keyword>
<comment type="similarity">
    <text evidence="1">Belongs to the enoyl-CoA hydratase/isomerase family.</text>
</comment>
<dbReference type="RefSeq" id="WP_108342977.1">
    <property type="nucleotide sequence ID" value="NZ_PYXZ01000001.1"/>
</dbReference>
<gene>
    <name evidence="4" type="ORF">C7S10_03500</name>
</gene>
<dbReference type="GO" id="GO:0016829">
    <property type="term" value="F:lyase activity"/>
    <property type="evidence" value="ECO:0007669"/>
    <property type="project" value="UniProtKB-KW"/>
</dbReference>
<name>A0A2R7Z2H6_9ACTN</name>
<dbReference type="Gene3D" id="1.10.12.10">
    <property type="entry name" value="Lyase 2-enoyl-coa Hydratase, Chain A, domain 2"/>
    <property type="match status" value="1"/>
</dbReference>
<dbReference type="GO" id="GO:0006635">
    <property type="term" value="P:fatty acid beta-oxidation"/>
    <property type="evidence" value="ECO:0007669"/>
    <property type="project" value="TreeGrafter"/>
</dbReference>
<evidence type="ECO:0000256" key="1">
    <source>
        <dbReference type="ARBA" id="ARBA00005254"/>
    </source>
</evidence>
<sequence length="258" mass="27478">MSTHEQDGHVELERDGHVALITMRRPAKRNALNFPMRQGLRDAFDEFEGDPDLRCAVLTGEGACFSAGGDLVEMANTKMDVVPAEWNQLLGSGAPLTKPVVAAVNGPALAGGFRLAQDCDLCVAGEGTTFGITEAKRGRGAPWAAPLTAMVPARIMMELLLTGEPISAQRAHEVGLVNRVVADGEIVAEALRLAHSIAANAPLSVAAGKRLVRLAADLGPLAAAEPADWLYLRAYTSEDAQEGPRAFREKRPPVWQGR</sequence>
<dbReference type="PANTHER" id="PTHR11941">
    <property type="entry name" value="ENOYL-COA HYDRATASE-RELATED"/>
    <property type="match status" value="1"/>
</dbReference>
<dbReference type="AlphaFoldDB" id="A0A2R7Z2H6"/>
<proteinExistence type="inferred from homology"/>
<keyword evidence="2" id="KW-0443">Lipid metabolism</keyword>
<dbReference type="Gene3D" id="3.90.226.10">
    <property type="entry name" value="2-enoyl-CoA Hydratase, Chain A, domain 1"/>
    <property type="match status" value="1"/>
</dbReference>
<reference evidence="4 5" key="1">
    <citation type="submission" date="2018-03" db="EMBL/GenBank/DDBJ databases">
        <authorList>
            <person name="Keele B.F."/>
        </authorList>
    </citation>
    <scope>NUCLEOTIDE SEQUENCE [LARGE SCALE GENOMIC DNA]</scope>
    <source>
        <strain evidence="4 5">IB-3</strain>
    </source>
</reference>
<organism evidence="4 5">
    <name type="scientific">Nocardioides currus</name>
    <dbReference type="NCBI Taxonomy" id="2133958"/>
    <lineage>
        <taxon>Bacteria</taxon>
        <taxon>Bacillati</taxon>
        <taxon>Actinomycetota</taxon>
        <taxon>Actinomycetes</taxon>
        <taxon>Propionibacteriales</taxon>
        <taxon>Nocardioidaceae</taxon>
        <taxon>Nocardioides</taxon>
    </lineage>
</organism>
<accession>A0A2R7Z2H6</accession>
<evidence type="ECO:0000256" key="2">
    <source>
        <dbReference type="ARBA" id="ARBA00023098"/>
    </source>
</evidence>
<keyword evidence="3" id="KW-0456">Lyase</keyword>
<dbReference type="InterPro" id="IPR029045">
    <property type="entry name" value="ClpP/crotonase-like_dom_sf"/>
</dbReference>
<dbReference type="OrthoDB" id="4308938at2"/>
<dbReference type="CDD" id="cd06558">
    <property type="entry name" value="crotonase-like"/>
    <property type="match status" value="1"/>
</dbReference>
<dbReference type="PANTHER" id="PTHR11941:SF169">
    <property type="entry name" value="(7AS)-7A-METHYL-1,5-DIOXO-2,3,5,6,7,7A-HEXAHYDRO-1H-INDENE-CARBOXYL-COA HYDROLASE"/>
    <property type="match status" value="1"/>
</dbReference>
<evidence type="ECO:0000313" key="5">
    <source>
        <dbReference type="Proteomes" id="UP000244867"/>
    </source>
</evidence>
<evidence type="ECO:0000313" key="4">
    <source>
        <dbReference type="EMBL" id="PUA82792.1"/>
    </source>
</evidence>
<protein>
    <submittedName>
        <fullName evidence="4">Enoyl-CoA hydratase</fullName>
    </submittedName>
</protein>
<evidence type="ECO:0000256" key="3">
    <source>
        <dbReference type="ARBA" id="ARBA00023239"/>
    </source>
</evidence>
<dbReference type="InterPro" id="IPR014748">
    <property type="entry name" value="Enoyl-CoA_hydra_C"/>
</dbReference>